<organism evidence="1 2">
    <name type="scientific">Clostridium neonatale</name>
    <dbReference type="NCBI Taxonomy" id="137838"/>
    <lineage>
        <taxon>Bacteria</taxon>
        <taxon>Bacillati</taxon>
        <taxon>Bacillota</taxon>
        <taxon>Clostridia</taxon>
        <taxon>Eubacteriales</taxon>
        <taxon>Clostridiaceae</taxon>
        <taxon>Clostridium</taxon>
    </lineage>
</organism>
<proteinExistence type="predicted"/>
<comment type="caution">
    <text evidence="1">The sequence shown here is derived from an EMBL/GenBank/DDBJ whole genome shotgun (WGS) entry which is preliminary data.</text>
</comment>
<evidence type="ECO:0000313" key="2">
    <source>
        <dbReference type="Proteomes" id="UP001189143"/>
    </source>
</evidence>
<dbReference type="EMBL" id="CAMTCP010000259">
    <property type="protein sequence ID" value="CAI3661458.1"/>
    <property type="molecule type" value="Genomic_DNA"/>
</dbReference>
<reference evidence="1" key="1">
    <citation type="submission" date="2022-10" db="EMBL/GenBank/DDBJ databases">
        <authorList>
            <person name="Aires J."/>
            <person name="Mesa V."/>
        </authorList>
    </citation>
    <scope>NUCLEOTIDE SEQUENCE</scope>
    <source>
        <strain evidence="1">Clostridium neonatale JD116</strain>
    </source>
</reference>
<accession>A0AAD1YJI6</accession>
<gene>
    <name evidence="1" type="ORF">CNEO2_50031</name>
</gene>
<sequence>MISEFSGNIRNSIYVMLDCVNISAKNSNERGCIQNSLLLTF</sequence>
<protein>
    <submittedName>
        <fullName evidence="1">Uncharacterized protein</fullName>
    </submittedName>
</protein>
<name>A0AAD1YJI6_9CLOT</name>
<evidence type="ECO:0000313" key="1">
    <source>
        <dbReference type="EMBL" id="CAI3661458.1"/>
    </source>
</evidence>
<dbReference type="Proteomes" id="UP001189143">
    <property type="component" value="Unassembled WGS sequence"/>
</dbReference>
<dbReference type="AlphaFoldDB" id="A0AAD1YJI6"/>